<keyword evidence="4" id="KW-1185">Reference proteome</keyword>
<dbReference type="InterPro" id="IPR008988">
    <property type="entry name" value="Transcriptional_repressor_C"/>
</dbReference>
<gene>
    <name evidence="3" type="primary">feoA</name>
    <name evidence="3" type="ORF">Pla163_21700</name>
</gene>
<protein>
    <submittedName>
        <fullName evidence="3">Ferrous iron transport protein A</fullName>
    </submittedName>
</protein>
<accession>A0A518D0N5</accession>
<dbReference type="Gene3D" id="2.30.30.90">
    <property type="match status" value="1"/>
</dbReference>
<name>A0A518D0N5_9BACT</name>
<dbReference type="GO" id="GO:0046914">
    <property type="term" value="F:transition metal ion binding"/>
    <property type="evidence" value="ECO:0007669"/>
    <property type="project" value="InterPro"/>
</dbReference>
<dbReference type="AlphaFoldDB" id="A0A518D0N5"/>
<keyword evidence="1" id="KW-0408">Iron</keyword>
<feature type="domain" description="Ferrous iron transporter FeoA-like" evidence="2">
    <location>
        <begin position="42"/>
        <end position="114"/>
    </location>
</feature>
<dbReference type="InterPro" id="IPR007167">
    <property type="entry name" value="Fe-transptr_FeoA-like"/>
</dbReference>
<dbReference type="InterPro" id="IPR052713">
    <property type="entry name" value="FeoA"/>
</dbReference>
<dbReference type="PANTHER" id="PTHR42954">
    <property type="entry name" value="FE(2+) TRANSPORT PROTEIN A"/>
    <property type="match status" value="1"/>
</dbReference>
<sequence>MESSSEIPSPTASTPAPVTAAGSVAAPVAVSNASSAGAPATVPVSELVSGASGRLVGIGGARAFRRRLMELGLVPGTLVRVVRRAPMGGIVELEVRRCRISLRLVEARDLTVEPA</sequence>
<dbReference type="PANTHER" id="PTHR42954:SF2">
    <property type="entry name" value="FE(2+) TRANSPORT PROTEIN A"/>
    <property type="match status" value="1"/>
</dbReference>
<dbReference type="InterPro" id="IPR038157">
    <property type="entry name" value="FeoA_core_dom"/>
</dbReference>
<dbReference type="RefSeq" id="WP_419185805.1">
    <property type="nucleotide sequence ID" value="NZ_CP036290.1"/>
</dbReference>
<evidence type="ECO:0000256" key="1">
    <source>
        <dbReference type="ARBA" id="ARBA00023004"/>
    </source>
</evidence>
<dbReference type="EMBL" id="CP036290">
    <property type="protein sequence ID" value="QDU85046.1"/>
    <property type="molecule type" value="Genomic_DNA"/>
</dbReference>
<reference evidence="3 4" key="1">
    <citation type="submission" date="2019-02" db="EMBL/GenBank/DDBJ databases">
        <title>Deep-cultivation of Planctomycetes and their phenomic and genomic characterization uncovers novel biology.</title>
        <authorList>
            <person name="Wiegand S."/>
            <person name="Jogler M."/>
            <person name="Boedeker C."/>
            <person name="Pinto D."/>
            <person name="Vollmers J."/>
            <person name="Rivas-Marin E."/>
            <person name="Kohn T."/>
            <person name="Peeters S.H."/>
            <person name="Heuer A."/>
            <person name="Rast P."/>
            <person name="Oberbeckmann S."/>
            <person name="Bunk B."/>
            <person name="Jeske O."/>
            <person name="Meyerdierks A."/>
            <person name="Storesund J.E."/>
            <person name="Kallscheuer N."/>
            <person name="Luecker S."/>
            <person name="Lage O.M."/>
            <person name="Pohl T."/>
            <person name="Merkel B.J."/>
            <person name="Hornburger P."/>
            <person name="Mueller R.-W."/>
            <person name="Bruemmer F."/>
            <person name="Labrenz M."/>
            <person name="Spormann A.M."/>
            <person name="Op den Camp H."/>
            <person name="Overmann J."/>
            <person name="Amann R."/>
            <person name="Jetten M.S.M."/>
            <person name="Mascher T."/>
            <person name="Medema M.H."/>
            <person name="Devos D.P."/>
            <person name="Kaster A.-K."/>
            <person name="Ovreas L."/>
            <person name="Rohde M."/>
            <person name="Galperin M.Y."/>
            <person name="Jogler C."/>
        </authorList>
    </citation>
    <scope>NUCLEOTIDE SEQUENCE [LARGE SCALE GENOMIC DNA]</scope>
    <source>
        <strain evidence="3 4">Pla163</strain>
    </source>
</reference>
<evidence type="ECO:0000259" key="2">
    <source>
        <dbReference type="SMART" id="SM00899"/>
    </source>
</evidence>
<dbReference type="Proteomes" id="UP000319342">
    <property type="component" value="Chromosome"/>
</dbReference>
<proteinExistence type="predicted"/>
<evidence type="ECO:0000313" key="4">
    <source>
        <dbReference type="Proteomes" id="UP000319342"/>
    </source>
</evidence>
<dbReference type="SUPFAM" id="SSF50037">
    <property type="entry name" value="C-terminal domain of transcriptional repressors"/>
    <property type="match status" value="1"/>
</dbReference>
<dbReference type="SMART" id="SM00899">
    <property type="entry name" value="FeoA"/>
    <property type="match status" value="1"/>
</dbReference>
<organism evidence="3 4">
    <name type="scientific">Rohdeia mirabilis</name>
    <dbReference type="NCBI Taxonomy" id="2528008"/>
    <lineage>
        <taxon>Bacteria</taxon>
        <taxon>Pseudomonadati</taxon>
        <taxon>Planctomycetota</taxon>
        <taxon>Planctomycetia</taxon>
        <taxon>Planctomycetia incertae sedis</taxon>
        <taxon>Rohdeia</taxon>
    </lineage>
</organism>
<evidence type="ECO:0000313" key="3">
    <source>
        <dbReference type="EMBL" id="QDU85046.1"/>
    </source>
</evidence>
<dbReference type="Pfam" id="PF04023">
    <property type="entry name" value="FeoA"/>
    <property type="match status" value="1"/>
</dbReference>